<evidence type="ECO:0000313" key="2">
    <source>
        <dbReference type="EMBL" id="VDN09940.1"/>
    </source>
</evidence>
<accession>A0A3P7L8Z5</accession>
<organism evidence="2 3">
    <name type="scientific">Dibothriocephalus latus</name>
    <name type="common">Fish tapeworm</name>
    <name type="synonym">Diphyllobothrium latum</name>
    <dbReference type="NCBI Taxonomy" id="60516"/>
    <lineage>
        <taxon>Eukaryota</taxon>
        <taxon>Metazoa</taxon>
        <taxon>Spiralia</taxon>
        <taxon>Lophotrochozoa</taxon>
        <taxon>Platyhelminthes</taxon>
        <taxon>Cestoda</taxon>
        <taxon>Eucestoda</taxon>
        <taxon>Diphyllobothriidea</taxon>
        <taxon>Diphyllobothriidae</taxon>
        <taxon>Dibothriocephalus</taxon>
    </lineage>
</organism>
<dbReference type="Pfam" id="PF17921">
    <property type="entry name" value="Integrase_H2C2"/>
    <property type="match status" value="1"/>
</dbReference>
<keyword evidence="3" id="KW-1185">Reference proteome</keyword>
<evidence type="ECO:0000259" key="1">
    <source>
        <dbReference type="Pfam" id="PF17921"/>
    </source>
</evidence>
<dbReference type="InterPro" id="IPR050951">
    <property type="entry name" value="Retrovirus_Pol_polyprotein"/>
</dbReference>
<evidence type="ECO:0000313" key="3">
    <source>
        <dbReference type="Proteomes" id="UP000281553"/>
    </source>
</evidence>
<name>A0A3P7L8Z5_DIBLA</name>
<dbReference type="PANTHER" id="PTHR37984">
    <property type="entry name" value="PROTEIN CBG26694"/>
    <property type="match status" value="1"/>
</dbReference>
<dbReference type="FunFam" id="1.10.340.70:FF:000003">
    <property type="entry name" value="Protein CBG25708"/>
    <property type="match status" value="1"/>
</dbReference>
<dbReference type="Proteomes" id="UP000281553">
    <property type="component" value="Unassembled WGS sequence"/>
</dbReference>
<protein>
    <recommendedName>
        <fullName evidence="1">Integrase zinc-binding domain-containing protein</fullName>
    </recommendedName>
</protein>
<dbReference type="Gene3D" id="1.10.340.70">
    <property type="match status" value="1"/>
</dbReference>
<gene>
    <name evidence="2" type="ORF">DILT_LOCUS5771</name>
</gene>
<dbReference type="OrthoDB" id="8035539at2759"/>
<reference evidence="2 3" key="1">
    <citation type="submission" date="2018-11" db="EMBL/GenBank/DDBJ databases">
        <authorList>
            <consortium name="Pathogen Informatics"/>
        </authorList>
    </citation>
    <scope>NUCLEOTIDE SEQUENCE [LARGE SCALE GENOMIC DNA]</scope>
</reference>
<feature type="domain" description="Integrase zinc-binding" evidence="1">
    <location>
        <begin position="81"/>
        <end position="122"/>
    </location>
</feature>
<sequence>MSIPGESEIHSLFMDFIRAFYVMFEEARNAKQQDQLLRQVIKYNRTRWSTNVFGGLQRFYQRRNSLSIVNGCILYYERVAVPQKLQARVLRQFHTGHPGINRMKALARNYLYWPHMNKQLEQLASMKATLKAWPVPRALWSRVHIDYAGSINGQNNLIALDTYNRWPEVILKRFGHYSADLAVPKLW</sequence>
<dbReference type="AlphaFoldDB" id="A0A3P7L8Z5"/>
<dbReference type="EMBL" id="UYRU01048112">
    <property type="protein sequence ID" value="VDN09940.1"/>
    <property type="molecule type" value="Genomic_DNA"/>
</dbReference>
<dbReference type="PANTHER" id="PTHR37984:SF5">
    <property type="entry name" value="PROTEIN NYNRIN-LIKE"/>
    <property type="match status" value="1"/>
</dbReference>
<dbReference type="InterPro" id="IPR041588">
    <property type="entry name" value="Integrase_H2C2"/>
</dbReference>
<proteinExistence type="predicted"/>